<dbReference type="AlphaFoldDB" id="A0A8T3BGI5"/>
<protein>
    <recommendedName>
        <fullName evidence="4">Reverse transcriptase domain-containing protein</fullName>
    </recommendedName>
</protein>
<reference evidence="2" key="1">
    <citation type="journal article" date="2022" name="Front. Genet.">
        <title>Chromosome-Scale Assembly of the Dendrobium nobile Genome Provides Insights Into the Molecular Mechanism of the Biosynthesis of the Medicinal Active Ingredient of Dendrobium.</title>
        <authorList>
            <person name="Xu Q."/>
            <person name="Niu S.-C."/>
            <person name="Li K.-L."/>
            <person name="Zheng P.-J."/>
            <person name="Zhang X.-J."/>
            <person name="Jia Y."/>
            <person name="Liu Y."/>
            <person name="Niu Y.-X."/>
            <person name="Yu L.-H."/>
            <person name="Chen D.-F."/>
            <person name="Zhang G.-Q."/>
        </authorList>
    </citation>
    <scope>NUCLEOTIDE SEQUENCE</scope>
    <source>
        <tissue evidence="2">Leaf</tissue>
    </source>
</reference>
<evidence type="ECO:0008006" key="4">
    <source>
        <dbReference type="Google" id="ProtNLM"/>
    </source>
</evidence>
<dbReference type="Proteomes" id="UP000829196">
    <property type="component" value="Unassembled WGS sequence"/>
</dbReference>
<keyword evidence="3" id="KW-1185">Reference proteome</keyword>
<gene>
    <name evidence="2" type="ORF">KFK09_011966</name>
</gene>
<evidence type="ECO:0000313" key="2">
    <source>
        <dbReference type="EMBL" id="KAI0511337.1"/>
    </source>
</evidence>
<feature type="transmembrane region" description="Helical" evidence="1">
    <location>
        <begin position="89"/>
        <end position="111"/>
    </location>
</feature>
<keyword evidence="1" id="KW-0472">Membrane</keyword>
<organism evidence="2 3">
    <name type="scientific">Dendrobium nobile</name>
    <name type="common">Orchid</name>
    <dbReference type="NCBI Taxonomy" id="94219"/>
    <lineage>
        <taxon>Eukaryota</taxon>
        <taxon>Viridiplantae</taxon>
        <taxon>Streptophyta</taxon>
        <taxon>Embryophyta</taxon>
        <taxon>Tracheophyta</taxon>
        <taxon>Spermatophyta</taxon>
        <taxon>Magnoliopsida</taxon>
        <taxon>Liliopsida</taxon>
        <taxon>Asparagales</taxon>
        <taxon>Orchidaceae</taxon>
        <taxon>Epidendroideae</taxon>
        <taxon>Malaxideae</taxon>
        <taxon>Dendrobiinae</taxon>
        <taxon>Dendrobium</taxon>
    </lineage>
</organism>
<proteinExistence type="predicted"/>
<comment type="caution">
    <text evidence="2">The sequence shown here is derived from an EMBL/GenBank/DDBJ whole genome shotgun (WGS) entry which is preliminary data.</text>
</comment>
<dbReference type="EMBL" id="JAGYWB010000009">
    <property type="protein sequence ID" value="KAI0511337.1"/>
    <property type="molecule type" value="Genomic_DNA"/>
</dbReference>
<evidence type="ECO:0000256" key="1">
    <source>
        <dbReference type="SAM" id="Phobius"/>
    </source>
</evidence>
<name>A0A8T3BGI5_DENNO</name>
<sequence length="114" mass="13725">MTNIEDGMKYLRQLMFISYIALSFSLPPSLLEARCSYHGNLLSLFFILHIYLRGLMETYRERIENLHIIFIDLEKAYDKVTKEMPWRDLYLRTGIYVFTGNYCCWILMFSLQFL</sequence>
<keyword evidence="1" id="KW-0812">Transmembrane</keyword>
<keyword evidence="1" id="KW-1133">Transmembrane helix</keyword>
<evidence type="ECO:0000313" key="3">
    <source>
        <dbReference type="Proteomes" id="UP000829196"/>
    </source>
</evidence>
<accession>A0A8T3BGI5</accession>